<feature type="signal peptide" evidence="1">
    <location>
        <begin position="1"/>
        <end position="21"/>
    </location>
</feature>
<evidence type="ECO:0000313" key="3">
    <source>
        <dbReference type="Proteomes" id="UP000235371"/>
    </source>
</evidence>
<evidence type="ECO:0000313" key="2">
    <source>
        <dbReference type="EMBL" id="PMD59366.1"/>
    </source>
</evidence>
<dbReference type="RefSeq" id="XP_024736270.1">
    <property type="nucleotide sequence ID" value="XM_024886881.1"/>
</dbReference>
<keyword evidence="1" id="KW-0732">Signal</keyword>
<dbReference type="GeneID" id="36594958"/>
<dbReference type="AlphaFoldDB" id="A0A2J6T8M6"/>
<name>A0A2J6T8M6_9HELO</name>
<gene>
    <name evidence="2" type="ORF">K444DRAFT_663798</name>
</gene>
<protein>
    <recommendedName>
        <fullName evidence="4">Fungal calcium binding protein domain-containing protein</fullName>
    </recommendedName>
</protein>
<reference evidence="2 3" key="1">
    <citation type="submission" date="2016-04" db="EMBL/GenBank/DDBJ databases">
        <title>A degradative enzymes factory behind the ericoid mycorrhizal symbiosis.</title>
        <authorList>
            <consortium name="DOE Joint Genome Institute"/>
            <person name="Martino E."/>
            <person name="Morin E."/>
            <person name="Grelet G."/>
            <person name="Kuo A."/>
            <person name="Kohler A."/>
            <person name="Daghino S."/>
            <person name="Barry K."/>
            <person name="Choi C."/>
            <person name="Cichocki N."/>
            <person name="Clum A."/>
            <person name="Copeland A."/>
            <person name="Hainaut M."/>
            <person name="Haridas S."/>
            <person name="Labutti K."/>
            <person name="Lindquist E."/>
            <person name="Lipzen A."/>
            <person name="Khouja H.-R."/>
            <person name="Murat C."/>
            <person name="Ohm R."/>
            <person name="Olson A."/>
            <person name="Spatafora J."/>
            <person name="Veneault-Fourrey C."/>
            <person name="Henrissat B."/>
            <person name="Grigoriev I."/>
            <person name="Martin F."/>
            <person name="Perotto S."/>
        </authorList>
    </citation>
    <scope>NUCLEOTIDE SEQUENCE [LARGE SCALE GENOMIC DNA]</scope>
    <source>
        <strain evidence="2 3">E</strain>
    </source>
</reference>
<organism evidence="2 3">
    <name type="scientific">Hyaloscypha bicolor E</name>
    <dbReference type="NCBI Taxonomy" id="1095630"/>
    <lineage>
        <taxon>Eukaryota</taxon>
        <taxon>Fungi</taxon>
        <taxon>Dikarya</taxon>
        <taxon>Ascomycota</taxon>
        <taxon>Pezizomycotina</taxon>
        <taxon>Leotiomycetes</taxon>
        <taxon>Helotiales</taxon>
        <taxon>Hyaloscyphaceae</taxon>
        <taxon>Hyaloscypha</taxon>
        <taxon>Hyaloscypha bicolor</taxon>
    </lineage>
</organism>
<evidence type="ECO:0008006" key="4">
    <source>
        <dbReference type="Google" id="ProtNLM"/>
    </source>
</evidence>
<dbReference type="EMBL" id="KZ613816">
    <property type="protein sequence ID" value="PMD59366.1"/>
    <property type="molecule type" value="Genomic_DNA"/>
</dbReference>
<keyword evidence="3" id="KW-1185">Reference proteome</keyword>
<dbReference type="InParanoid" id="A0A2J6T8M6"/>
<dbReference type="Proteomes" id="UP000235371">
    <property type="component" value="Unassembled WGS sequence"/>
</dbReference>
<accession>A0A2J6T8M6</accession>
<sequence length="112" mass="11758">MQFSQIFATFALAVATATASAIPQTSSFSDTMAKIKLAHPGISDDAAYDSTVGFMDAVMQLQTNVTIHPTRDLERRGCCKRCGTCIRAIFELGVCCSAEAQAAATYIAAAAA</sequence>
<proteinExistence type="predicted"/>
<evidence type="ECO:0000256" key="1">
    <source>
        <dbReference type="SAM" id="SignalP"/>
    </source>
</evidence>
<feature type="chain" id="PRO_5014458475" description="Fungal calcium binding protein domain-containing protein" evidence="1">
    <location>
        <begin position="22"/>
        <end position="112"/>
    </location>
</feature>